<evidence type="ECO:0000313" key="4">
    <source>
        <dbReference type="Proteomes" id="UP000252586"/>
    </source>
</evidence>
<evidence type="ECO:0000313" key="3">
    <source>
        <dbReference type="EMBL" id="RBO92783.1"/>
    </source>
</evidence>
<keyword evidence="2" id="KW-1133">Transmembrane helix</keyword>
<protein>
    <submittedName>
        <fullName evidence="3">Uncharacterized protein</fullName>
    </submittedName>
</protein>
<proteinExistence type="predicted"/>
<comment type="caution">
    <text evidence="3">The sequence shown here is derived from an EMBL/GenBank/DDBJ whole genome shotgun (WGS) entry which is preliminary data.</text>
</comment>
<dbReference type="OrthoDB" id="4571985at2"/>
<dbReference type="Proteomes" id="UP000252586">
    <property type="component" value="Unassembled WGS sequence"/>
</dbReference>
<feature type="transmembrane region" description="Helical" evidence="2">
    <location>
        <begin position="174"/>
        <end position="196"/>
    </location>
</feature>
<accession>A0A366DRS6</accession>
<evidence type="ECO:0000256" key="2">
    <source>
        <dbReference type="SAM" id="Phobius"/>
    </source>
</evidence>
<evidence type="ECO:0000256" key="1">
    <source>
        <dbReference type="SAM" id="MobiDB-lite"/>
    </source>
</evidence>
<dbReference type="RefSeq" id="WP_067508223.1">
    <property type="nucleotide sequence ID" value="NZ_QNRE01000003.1"/>
</dbReference>
<dbReference type="AlphaFoldDB" id="A0A366DRS6"/>
<gene>
    <name evidence="3" type="ORF">DFR74_103429</name>
</gene>
<feature type="compositionally biased region" description="Low complexity" evidence="1">
    <location>
        <begin position="151"/>
        <end position="161"/>
    </location>
</feature>
<organism evidence="3 4">
    <name type="scientific">Nocardia puris</name>
    <dbReference type="NCBI Taxonomy" id="208602"/>
    <lineage>
        <taxon>Bacteria</taxon>
        <taxon>Bacillati</taxon>
        <taxon>Actinomycetota</taxon>
        <taxon>Actinomycetes</taxon>
        <taxon>Mycobacteriales</taxon>
        <taxon>Nocardiaceae</taxon>
        <taxon>Nocardia</taxon>
    </lineage>
</organism>
<feature type="transmembrane region" description="Helical" evidence="2">
    <location>
        <begin position="12"/>
        <end position="33"/>
    </location>
</feature>
<keyword evidence="4" id="KW-1185">Reference proteome</keyword>
<dbReference type="EMBL" id="QNRE01000003">
    <property type="protein sequence ID" value="RBO92783.1"/>
    <property type="molecule type" value="Genomic_DNA"/>
</dbReference>
<sequence>MDLEPAPQRASGLLRLLGLLALITGILAMHTGLVTGHGSADATRAGHHQPGAGDLTAARSSAAFPADPHHALLDSRQAATGSATSFPAEPAAGAASLTYLPDDVAAGDRPHDPTTLTHDPIAATWAEALTVPADASLTHAHHITDPPVSEPGSASAPTAFSPAPGCADCDDNHAGLHACVFILTMLALAVALVVLYRLAVDRPGGGVTRPRHWRPRRERSPPWTVLSLAELSILRI</sequence>
<keyword evidence="2" id="KW-0472">Membrane</keyword>
<reference evidence="3 4" key="1">
    <citation type="submission" date="2018-06" db="EMBL/GenBank/DDBJ databases">
        <title>Genomic Encyclopedia of Type Strains, Phase IV (KMG-IV): sequencing the most valuable type-strain genomes for metagenomic binning, comparative biology and taxonomic classification.</title>
        <authorList>
            <person name="Goeker M."/>
        </authorList>
    </citation>
    <scope>NUCLEOTIDE SEQUENCE [LARGE SCALE GENOMIC DNA]</scope>
    <source>
        <strain evidence="3 4">DSM 44599</strain>
    </source>
</reference>
<feature type="region of interest" description="Disordered" evidence="1">
    <location>
        <begin position="141"/>
        <end position="161"/>
    </location>
</feature>
<name>A0A366DRS6_9NOCA</name>
<keyword evidence="2" id="KW-0812">Transmembrane</keyword>
<dbReference type="STRING" id="1210090.GCA_001613185_02572"/>